<reference evidence="9 10" key="1">
    <citation type="submission" date="2019-02" db="EMBL/GenBank/DDBJ databases">
        <title>Deep-cultivation of Planctomycetes and their phenomic and genomic characterization uncovers novel biology.</title>
        <authorList>
            <person name="Wiegand S."/>
            <person name="Jogler M."/>
            <person name="Boedeker C."/>
            <person name="Pinto D."/>
            <person name="Vollmers J."/>
            <person name="Rivas-Marin E."/>
            <person name="Kohn T."/>
            <person name="Peeters S.H."/>
            <person name="Heuer A."/>
            <person name="Rast P."/>
            <person name="Oberbeckmann S."/>
            <person name="Bunk B."/>
            <person name="Jeske O."/>
            <person name="Meyerdierks A."/>
            <person name="Storesund J.E."/>
            <person name="Kallscheuer N."/>
            <person name="Luecker S."/>
            <person name="Lage O.M."/>
            <person name="Pohl T."/>
            <person name="Merkel B.J."/>
            <person name="Hornburger P."/>
            <person name="Mueller R.-W."/>
            <person name="Bruemmer F."/>
            <person name="Labrenz M."/>
            <person name="Spormann A.M."/>
            <person name="Op den Camp H."/>
            <person name="Overmann J."/>
            <person name="Amann R."/>
            <person name="Jetten M.S.M."/>
            <person name="Mascher T."/>
            <person name="Medema M.H."/>
            <person name="Devos D.P."/>
            <person name="Kaster A.-K."/>
            <person name="Ovreas L."/>
            <person name="Rohde M."/>
            <person name="Galperin M.Y."/>
            <person name="Jogler C."/>
        </authorList>
    </citation>
    <scope>NUCLEOTIDE SEQUENCE [LARGE SCALE GENOMIC DNA]</scope>
    <source>
        <strain evidence="9 10">I41</strain>
    </source>
</reference>
<keyword evidence="1" id="KW-0963">Cytoplasm</keyword>
<evidence type="ECO:0000256" key="5">
    <source>
        <dbReference type="ARBA" id="ARBA00022842"/>
    </source>
</evidence>
<dbReference type="CDD" id="cd02503">
    <property type="entry name" value="MobA"/>
    <property type="match status" value="1"/>
</dbReference>
<dbReference type="PANTHER" id="PTHR19136:SF81">
    <property type="entry name" value="MOLYBDENUM COFACTOR GUANYLYLTRANSFERASE"/>
    <property type="match status" value="1"/>
</dbReference>
<feature type="domain" description="MobA-like NTP transferase" evidence="8">
    <location>
        <begin position="1"/>
        <end position="142"/>
    </location>
</feature>
<evidence type="ECO:0000313" key="9">
    <source>
        <dbReference type="EMBL" id="QDT75421.1"/>
    </source>
</evidence>
<dbReference type="Pfam" id="PF12804">
    <property type="entry name" value="NTP_transf_3"/>
    <property type="match status" value="1"/>
</dbReference>
<evidence type="ECO:0000256" key="2">
    <source>
        <dbReference type="ARBA" id="ARBA00022679"/>
    </source>
</evidence>
<keyword evidence="6" id="KW-0342">GTP-binding</keyword>
<name>A0A517U472_9BACT</name>
<dbReference type="InterPro" id="IPR025877">
    <property type="entry name" value="MobA-like_NTP_Trfase"/>
</dbReference>
<evidence type="ECO:0000256" key="6">
    <source>
        <dbReference type="ARBA" id="ARBA00023134"/>
    </source>
</evidence>
<accession>A0A517U472</accession>
<dbReference type="SUPFAM" id="SSF53448">
    <property type="entry name" value="Nucleotide-diphospho-sugar transferases"/>
    <property type="match status" value="1"/>
</dbReference>
<keyword evidence="4" id="KW-0547">Nucleotide-binding</keyword>
<dbReference type="InterPro" id="IPR029044">
    <property type="entry name" value="Nucleotide-diphossugar_trans"/>
</dbReference>
<keyword evidence="10" id="KW-1185">Reference proteome</keyword>
<dbReference type="GO" id="GO:0006777">
    <property type="term" value="P:Mo-molybdopterin cofactor biosynthetic process"/>
    <property type="evidence" value="ECO:0007669"/>
    <property type="project" value="UniProtKB-KW"/>
</dbReference>
<keyword evidence="3" id="KW-0479">Metal-binding</keyword>
<sequence length="194" mass="20765">MGRDKASLPFGDETMLARVMRLVAESVPREQIVLVAAADQHLPPLPWAATIIRDRAADQGPLPALVDGLAALPTNVAAAFVTACDVPLLEPAFVGALFAALESGIDAAVPRDGERLYPLNAVYRPSCAATLRAYRDGGRSSLQGALRSPGMRLKELPVEQLRRVDPELRTLLSCNTPEEYQAALALLSNDDRGV</sequence>
<dbReference type="EMBL" id="CP036339">
    <property type="protein sequence ID" value="QDT75421.1"/>
    <property type="molecule type" value="Genomic_DNA"/>
</dbReference>
<organism evidence="9 10">
    <name type="scientific">Lacipirellula limnantheis</name>
    <dbReference type="NCBI Taxonomy" id="2528024"/>
    <lineage>
        <taxon>Bacteria</taxon>
        <taxon>Pseudomonadati</taxon>
        <taxon>Planctomycetota</taxon>
        <taxon>Planctomycetia</taxon>
        <taxon>Pirellulales</taxon>
        <taxon>Lacipirellulaceae</taxon>
        <taxon>Lacipirellula</taxon>
    </lineage>
</organism>
<evidence type="ECO:0000256" key="4">
    <source>
        <dbReference type="ARBA" id="ARBA00022741"/>
    </source>
</evidence>
<dbReference type="AlphaFoldDB" id="A0A517U472"/>
<dbReference type="InterPro" id="IPR013482">
    <property type="entry name" value="Molybde_CF_guanTrfase"/>
</dbReference>
<evidence type="ECO:0000256" key="1">
    <source>
        <dbReference type="ARBA" id="ARBA00022490"/>
    </source>
</evidence>
<evidence type="ECO:0000256" key="3">
    <source>
        <dbReference type="ARBA" id="ARBA00022723"/>
    </source>
</evidence>
<evidence type="ECO:0000259" key="8">
    <source>
        <dbReference type="Pfam" id="PF12804"/>
    </source>
</evidence>
<keyword evidence="7" id="KW-0501">Molybdenum cofactor biosynthesis</keyword>
<gene>
    <name evidence="9" type="ORF">I41_46310</name>
</gene>
<dbReference type="GO" id="GO:0016779">
    <property type="term" value="F:nucleotidyltransferase activity"/>
    <property type="evidence" value="ECO:0007669"/>
    <property type="project" value="UniProtKB-ARBA"/>
</dbReference>
<dbReference type="KEGG" id="llh:I41_46310"/>
<keyword evidence="2" id="KW-0808">Transferase</keyword>
<keyword evidence="5" id="KW-0460">Magnesium</keyword>
<dbReference type="Gene3D" id="3.90.550.10">
    <property type="entry name" value="Spore Coat Polysaccharide Biosynthesis Protein SpsA, Chain A"/>
    <property type="match status" value="1"/>
</dbReference>
<proteinExistence type="predicted"/>
<dbReference type="PANTHER" id="PTHR19136">
    <property type="entry name" value="MOLYBDENUM COFACTOR GUANYLYLTRANSFERASE"/>
    <property type="match status" value="1"/>
</dbReference>
<evidence type="ECO:0000313" key="10">
    <source>
        <dbReference type="Proteomes" id="UP000317909"/>
    </source>
</evidence>
<dbReference type="GO" id="GO:0005525">
    <property type="term" value="F:GTP binding"/>
    <property type="evidence" value="ECO:0007669"/>
    <property type="project" value="UniProtKB-KW"/>
</dbReference>
<dbReference type="Proteomes" id="UP000317909">
    <property type="component" value="Chromosome"/>
</dbReference>
<dbReference type="GO" id="GO:0046872">
    <property type="term" value="F:metal ion binding"/>
    <property type="evidence" value="ECO:0007669"/>
    <property type="project" value="UniProtKB-KW"/>
</dbReference>
<protein>
    <submittedName>
        <fullName evidence="9">Molybdopterin-guanine dinucleotide biosynthesis protein A</fullName>
    </submittedName>
</protein>
<evidence type="ECO:0000256" key="7">
    <source>
        <dbReference type="ARBA" id="ARBA00023150"/>
    </source>
</evidence>